<dbReference type="OrthoDB" id="9794581at2"/>
<protein>
    <submittedName>
        <fullName evidence="5">Class II aldolase/adducin family protein</fullName>
    </submittedName>
    <submittedName>
        <fullName evidence="4">L-fuculose-phosphate aldolase</fullName>
    </submittedName>
</protein>
<sequence>MTILNLKKQIIEVGRRLWQRGYVAANDGNISVRLNEREILTTATGVSKGFMNEEMIVKIDMEGRSLERHAKFKPSSEVKMHLEAYRQRPDVHAVVHAHPPYCTSFAVAGIPLDRCVLPEAILILGAVPIAEFGLPSTLEIPEKIRPHLQNTDAILLANHGALTLGTDLMNAYFKMETLEHAAHIVWNAIQLGNVNVLPEEVATRLMALRSNYNLSGKVTSCQAGPLTVSKMARSAKADFNNDLTEEQIEEIQQAILKRLKK</sequence>
<dbReference type="AlphaFoldDB" id="H1XSK2"/>
<evidence type="ECO:0000256" key="1">
    <source>
        <dbReference type="ARBA" id="ARBA00022723"/>
    </source>
</evidence>
<dbReference type="EMBL" id="CP018099">
    <property type="protein sequence ID" value="APF18558.1"/>
    <property type="molecule type" value="Genomic_DNA"/>
</dbReference>
<evidence type="ECO:0000313" key="6">
    <source>
        <dbReference type="Proteomes" id="UP000004671"/>
    </source>
</evidence>
<reference evidence="5 6" key="1">
    <citation type="submission" date="2011-09" db="EMBL/GenBank/DDBJ databases">
        <title>The permanent draft genome of Caldithrix abyssi DSM 13497.</title>
        <authorList>
            <consortium name="US DOE Joint Genome Institute (JGI-PGF)"/>
            <person name="Lucas S."/>
            <person name="Han J."/>
            <person name="Lapidus A."/>
            <person name="Bruce D."/>
            <person name="Goodwin L."/>
            <person name="Pitluck S."/>
            <person name="Peters L."/>
            <person name="Kyrpides N."/>
            <person name="Mavromatis K."/>
            <person name="Ivanova N."/>
            <person name="Mikhailova N."/>
            <person name="Chertkov O."/>
            <person name="Detter J.C."/>
            <person name="Tapia R."/>
            <person name="Han C."/>
            <person name="Land M."/>
            <person name="Hauser L."/>
            <person name="Markowitz V."/>
            <person name="Cheng J.-F."/>
            <person name="Hugenholtz P."/>
            <person name="Woyke T."/>
            <person name="Wu D."/>
            <person name="Spring S."/>
            <person name="Brambilla E."/>
            <person name="Klenk H.-P."/>
            <person name="Eisen J.A."/>
        </authorList>
    </citation>
    <scope>NUCLEOTIDE SEQUENCE [LARGE SCALE GENOMIC DNA]</scope>
    <source>
        <strain evidence="5 6">DSM 13497</strain>
    </source>
</reference>
<dbReference type="GO" id="GO:0005829">
    <property type="term" value="C:cytosol"/>
    <property type="evidence" value="ECO:0007669"/>
    <property type="project" value="TreeGrafter"/>
</dbReference>
<dbReference type="RefSeq" id="WP_006929907.1">
    <property type="nucleotide sequence ID" value="NZ_CM001402.1"/>
</dbReference>
<dbReference type="STRING" id="880073.Cabys_1809"/>
<keyword evidence="6" id="KW-1185">Reference proteome</keyword>
<evidence type="ECO:0000313" key="7">
    <source>
        <dbReference type="Proteomes" id="UP000183868"/>
    </source>
</evidence>
<dbReference type="GO" id="GO:0019323">
    <property type="term" value="P:pentose catabolic process"/>
    <property type="evidence" value="ECO:0007669"/>
    <property type="project" value="TreeGrafter"/>
</dbReference>
<dbReference type="InParanoid" id="H1XSK2"/>
<name>H1XSK2_CALAY</name>
<dbReference type="KEGG" id="caby:Cabys_1809"/>
<dbReference type="GO" id="GO:0016832">
    <property type="term" value="F:aldehyde-lyase activity"/>
    <property type="evidence" value="ECO:0007669"/>
    <property type="project" value="TreeGrafter"/>
</dbReference>
<dbReference type="PANTHER" id="PTHR22789:SF0">
    <property type="entry name" value="3-OXO-TETRONATE 4-PHOSPHATE DECARBOXYLASE-RELATED"/>
    <property type="match status" value="1"/>
</dbReference>
<keyword evidence="1" id="KW-0479">Metal-binding</keyword>
<dbReference type="Proteomes" id="UP000183868">
    <property type="component" value="Chromosome"/>
</dbReference>
<dbReference type="Proteomes" id="UP000004671">
    <property type="component" value="Chromosome"/>
</dbReference>
<dbReference type="PANTHER" id="PTHR22789">
    <property type="entry name" value="FUCULOSE PHOSPHATE ALDOLASE"/>
    <property type="match status" value="1"/>
</dbReference>
<dbReference type="EMBL" id="CM001402">
    <property type="protein sequence ID" value="EHO42550.1"/>
    <property type="molecule type" value="Genomic_DNA"/>
</dbReference>
<dbReference type="Pfam" id="PF00596">
    <property type="entry name" value="Aldolase_II"/>
    <property type="match status" value="1"/>
</dbReference>
<feature type="domain" description="Class II aldolase/adducin N-terminal" evidence="3">
    <location>
        <begin position="8"/>
        <end position="186"/>
    </location>
</feature>
<gene>
    <name evidence="4" type="ORF">Cabys_1809</name>
    <name evidence="5" type="ORF">Calab_2943</name>
</gene>
<dbReference type="SUPFAM" id="SSF53639">
    <property type="entry name" value="AraD/HMP-PK domain-like"/>
    <property type="match status" value="1"/>
</dbReference>
<dbReference type="InterPro" id="IPR036409">
    <property type="entry name" value="Aldolase_II/adducin_N_sf"/>
</dbReference>
<evidence type="ECO:0000313" key="4">
    <source>
        <dbReference type="EMBL" id="APF18558.1"/>
    </source>
</evidence>
<organism evidence="5 6">
    <name type="scientific">Caldithrix abyssi DSM 13497</name>
    <dbReference type="NCBI Taxonomy" id="880073"/>
    <lineage>
        <taxon>Bacteria</taxon>
        <taxon>Pseudomonadati</taxon>
        <taxon>Calditrichota</taxon>
        <taxon>Calditrichia</taxon>
        <taxon>Calditrichales</taxon>
        <taxon>Calditrichaceae</taxon>
        <taxon>Caldithrix</taxon>
    </lineage>
</organism>
<evidence type="ECO:0000313" key="5">
    <source>
        <dbReference type="EMBL" id="EHO42550.1"/>
    </source>
</evidence>
<dbReference type="Gene3D" id="3.40.225.10">
    <property type="entry name" value="Class II aldolase/adducin N-terminal domain"/>
    <property type="match status" value="1"/>
</dbReference>
<evidence type="ECO:0000256" key="2">
    <source>
        <dbReference type="ARBA" id="ARBA00023239"/>
    </source>
</evidence>
<dbReference type="GO" id="GO:0046872">
    <property type="term" value="F:metal ion binding"/>
    <property type="evidence" value="ECO:0007669"/>
    <property type="project" value="UniProtKB-KW"/>
</dbReference>
<reference evidence="4 7" key="2">
    <citation type="submission" date="2016-11" db="EMBL/GenBank/DDBJ databases">
        <title>Genomic analysis of Caldithrix abyssi and proposal of a novel bacterial phylum Caldithrichaeota.</title>
        <authorList>
            <person name="Kublanov I."/>
            <person name="Sigalova O."/>
            <person name="Gavrilov S."/>
            <person name="Lebedinsky A."/>
            <person name="Ivanova N."/>
            <person name="Daum C."/>
            <person name="Reddy T."/>
            <person name="Klenk H.P."/>
            <person name="Goker M."/>
            <person name="Reva O."/>
            <person name="Miroshnichenko M."/>
            <person name="Kyprides N."/>
            <person name="Woyke T."/>
            <person name="Gelfand M."/>
        </authorList>
    </citation>
    <scope>NUCLEOTIDE SEQUENCE [LARGE SCALE GENOMIC DNA]</scope>
    <source>
        <strain evidence="4 7">LF13</strain>
    </source>
</reference>
<keyword evidence="2" id="KW-0456">Lyase</keyword>
<dbReference type="FunCoup" id="H1XSK2">
    <property type="interactions" value="151"/>
</dbReference>
<dbReference type="PaxDb" id="880073-Calab_2943"/>
<dbReference type="eggNOG" id="COG0235">
    <property type="taxonomic scope" value="Bacteria"/>
</dbReference>
<dbReference type="InterPro" id="IPR050197">
    <property type="entry name" value="Aldolase_class_II_sugar_metab"/>
</dbReference>
<accession>H1XSK2</accession>
<dbReference type="SMART" id="SM01007">
    <property type="entry name" value="Aldolase_II"/>
    <property type="match status" value="1"/>
</dbReference>
<evidence type="ECO:0000259" key="3">
    <source>
        <dbReference type="SMART" id="SM01007"/>
    </source>
</evidence>
<dbReference type="InterPro" id="IPR001303">
    <property type="entry name" value="Aldolase_II/adducin_N"/>
</dbReference>
<proteinExistence type="predicted"/>
<dbReference type="HOGENOM" id="CLU_006033_3_1_0"/>